<dbReference type="RefSeq" id="WP_145347685.1">
    <property type="nucleotide sequence ID" value="NZ_SMLY01000045.1"/>
</dbReference>
<feature type="transmembrane region" description="Helical" evidence="3">
    <location>
        <begin position="342"/>
        <end position="362"/>
    </location>
</feature>
<dbReference type="InterPro" id="IPR002347">
    <property type="entry name" value="SDR_fam"/>
</dbReference>
<comment type="caution">
    <text evidence="4">The sequence shown here is derived from an EMBL/GenBank/DDBJ whole genome shotgun (WGS) entry which is preliminary data.</text>
</comment>
<evidence type="ECO:0000256" key="3">
    <source>
        <dbReference type="SAM" id="Phobius"/>
    </source>
</evidence>
<dbReference type="GO" id="GO:0016491">
    <property type="term" value="F:oxidoreductase activity"/>
    <property type="evidence" value="ECO:0007669"/>
    <property type="project" value="UniProtKB-KW"/>
</dbReference>
<dbReference type="SUPFAM" id="SSF51735">
    <property type="entry name" value="NAD(P)-binding Rossmann-fold domains"/>
    <property type="match status" value="1"/>
</dbReference>
<feature type="transmembrane region" description="Helical" evidence="3">
    <location>
        <begin position="368"/>
        <end position="387"/>
    </location>
</feature>
<dbReference type="Gene3D" id="3.40.50.720">
    <property type="entry name" value="NAD(P)-binding Rossmann-like Domain"/>
    <property type="match status" value="1"/>
</dbReference>
<comment type="similarity">
    <text evidence="1">Belongs to the short-chain dehydrogenases/reductases (SDR) family.</text>
</comment>
<dbReference type="EMBL" id="VLLF01000016">
    <property type="protein sequence ID" value="TWI78724.1"/>
    <property type="molecule type" value="Genomic_DNA"/>
</dbReference>
<evidence type="ECO:0000256" key="2">
    <source>
        <dbReference type="ARBA" id="ARBA00023002"/>
    </source>
</evidence>
<dbReference type="Pfam" id="PF00106">
    <property type="entry name" value="adh_short"/>
    <property type="match status" value="1"/>
</dbReference>
<keyword evidence="3" id="KW-0472">Membrane</keyword>
<keyword evidence="2" id="KW-0560">Oxidoreductase</keyword>
<keyword evidence="3" id="KW-1133">Transmembrane helix</keyword>
<dbReference type="InterPro" id="IPR036291">
    <property type="entry name" value="NAD(P)-bd_dom_sf"/>
</dbReference>
<keyword evidence="5" id="KW-1185">Reference proteome</keyword>
<gene>
    <name evidence="4" type="ORF">JM93_04381</name>
</gene>
<dbReference type="PANTHER" id="PTHR42901:SF1">
    <property type="entry name" value="ALCOHOL DEHYDROGENASE"/>
    <property type="match status" value="1"/>
</dbReference>
<feature type="transmembrane region" description="Helical" evidence="3">
    <location>
        <begin position="315"/>
        <end position="335"/>
    </location>
</feature>
<protein>
    <submittedName>
        <fullName evidence="4">Short-subunit dehydrogenase</fullName>
    </submittedName>
</protein>
<proteinExistence type="inferred from homology"/>
<evidence type="ECO:0000256" key="1">
    <source>
        <dbReference type="ARBA" id="ARBA00006484"/>
    </source>
</evidence>
<dbReference type="OrthoDB" id="9793825at2"/>
<name>A0A562SCX9_9HYPH</name>
<feature type="transmembrane region" description="Helical" evidence="3">
    <location>
        <begin position="272"/>
        <end position="295"/>
    </location>
</feature>
<evidence type="ECO:0000313" key="4">
    <source>
        <dbReference type="EMBL" id="TWI78724.1"/>
    </source>
</evidence>
<accession>A0A562SCX9</accession>
<evidence type="ECO:0000313" key="5">
    <source>
        <dbReference type="Proteomes" id="UP000320593"/>
    </source>
</evidence>
<dbReference type="PRINTS" id="PR00081">
    <property type="entry name" value="GDHRDH"/>
</dbReference>
<sequence>MAKTILITGADTGIGIGKDTAKTLLALGYTVHATTHSEAEVEVLRAELGGGAHVFKLDITGVEDRAKIADLNLDVLINNVAQNLSGSLADVKIDRVRRLFEVDLFSSLELTQIAIRGMIARGGGTVVFVSSITGHIPEPFVMPHSMPKFAISDAAAGLRAEMQELGKGIHGSVVEPRPYNTKFNRKLVESQFKIAATERSQFSPEQIAARKKAIIARLHGLEVGSTDTIVRKTVGRRRRRYPSCDLCCAGRSSADLPCLKQQFQKRRNGMGMAFRIAAGVPAIVFIVVGLAWLVAPGFVSAQMLMPLLAGDALSTQIGDLSAFFLTLGGSIMIALVTRRTVWLYPAIMLLAFAATGRVVAWLAHGAGLPPQMIVVEIVVVGVLIVLARRMAAEKT</sequence>
<dbReference type="Proteomes" id="UP000320593">
    <property type="component" value="Unassembled WGS sequence"/>
</dbReference>
<dbReference type="PANTHER" id="PTHR42901">
    <property type="entry name" value="ALCOHOL DEHYDROGENASE"/>
    <property type="match status" value="1"/>
</dbReference>
<keyword evidence="3" id="KW-0812">Transmembrane</keyword>
<dbReference type="AlphaFoldDB" id="A0A562SCX9"/>
<reference evidence="4 5" key="1">
    <citation type="submission" date="2019-07" db="EMBL/GenBank/DDBJ databases">
        <title>Genomic Encyclopedia of Archaeal and Bacterial Type Strains, Phase II (KMG-II): from individual species to whole genera.</title>
        <authorList>
            <person name="Goeker M."/>
        </authorList>
    </citation>
    <scope>NUCLEOTIDE SEQUENCE [LARGE SCALE GENOMIC DNA]</scope>
    <source>
        <strain evidence="4 5">ATCC BAA-252</strain>
    </source>
</reference>
<organism evidence="4 5">
    <name type="scientific">Roseibium hamelinense</name>
    <dbReference type="NCBI Taxonomy" id="150831"/>
    <lineage>
        <taxon>Bacteria</taxon>
        <taxon>Pseudomonadati</taxon>
        <taxon>Pseudomonadota</taxon>
        <taxon>Alphaproteobacteria</taxon>
        <taxon>Hyphomicrobiales</taxon>
        <taxon>Stappiaceae</taxon>
        <taxon>Roseibium</taxon>
    </lineage>
</organism>